<dbReference type="GO" id="GO:0016779">
    <property type="term" value="F:nucleotidyltransferase activity"/>
    <property type="evidence" value="ECO:0007669"/>
    <property type="project" value="UniProtKB-KW"/>
</dbReference>
<reference evidence="16 17" key="1">
    <citation type="submission" date="2018-08" db="EMBL/GenBank/DDBJ databases">
        <title>A genome reference for cultivated species of the human gut microbiota.</title>
        <authorList>
            <person name="Zou Y."/>
            <person name="Xue W."/>
            <person name="Luo G."/>
        </authorList>
    </citation>
    <scope>NUCLEOTIDE SEQUENCE [LARGE SCALE GENOMIC DNA]</scope>
    <source>
        <strain evidence="13 16">AF19-4AC</strain>
        <strain evidence="15 17">AM37-5</strain>
        <strain evidence="14 18">AM42-8</strain>
    </source>
</reference>
<feature type="domain" description="Adenylyl/Guanylyl and SMODS C-terminal sensor" evidence="11">
    <location>
        <begin position="325"/>
        <end position="454"/>
    </location>
</feature>
<dbReference type="RefSeq" id="WP_118146163.1">
    <property type="nucleotide sequence ID" value="NZ_QRWH01000016.1"/>
</dbReference>
<keyword evidence="1 15" id="KW-0808">Transferase</keyword>
<evidence type="ECO:0000256" key="10">
    <source>
        <dbReference type="ARBA" id="ARBA00048304"/>
    </source>
</evidence>
<evidence type="ECO:0000313" key="15">
    <source>
        <dbReference type="EMBL" id="RHC05623.1"/>
    </source>
</evidence>
<dbReference type="EMBL" id="QRWH01000016">
    <property type="protein sequence ID" value="RGT07197.1"/>
    <property type="molecule type" value="Genomic_DNA"/>
</dbReference>
<evidence type="ECO:0000256" key="8">
    <source>
        <dbReference type="ARBA" id="ARBA00023118"/>
    </source>
</evidence>
<keyword evidence="4" id="KW-0547">Nucleotide-binding</keyword>
<keyword evidence="3" id="KW-0479">Metal-binding</keyword>
<dbReference type="InterPro" id="IPR040511">
    <property type="entry name" value="AGS_C"/>
</dbReference>
<dbReference type="Proteomes" id="UP000285642">
    <property type="component" value="Unassembled WGS sequence"/>
</dbReference>
<evidence type="ECO:0000313" key="13">
    <source>
        <dbReference type="EMBL" id="RGT07197.1"/>
    </source>
</evidence>
<accession>A0A413YIV5</accession>
<dbReference type="GO" id="GO:0005524">
    <property type="term" value="F:ATP binding"/>
    <property type="evidence" value="ECO:0007669"/>
    <property type="project" value="UniProtKB-KW"/>
</dbReference>
<evidence type="ECO:0000313" key="14">
    <source>
        <dbReference type="EMBL" id="RHA71046.1"/>
    </source>
</evidence>
<evidence type="ECO:0000256" key="2">
    <source>
        <dbReference type="ARBA" id="ARBA00022695"/>
    </source>
</evidence>
<name>A0A413YIV5_9FIRM</name>
<keyword evidence="8" id="KW-0051">Antiviral defense</keyword>
<evidence type="ECO:0000256" key="7">
    <source>
        <dbReference type="ARBA" id="ARBA00023080"/>
    </source>
</evidence>
<comment type="caution">
    <text evidence="15">The sequence shown here is derived from an EMBL/GenBank/DDBJ whole genome shotgun (WGS) entry which is preliminary data.</text>
</comment>
<evidence type="ECO:0000256" key="6">
    <source>
        <dbReference type="ARBA" id="ARBA00022842"/>
    </source>
</evidence>
<keyword evidence="6" id="KW-0460">Magnesium</keyword>
<dbReference type="AlphaFoldDB" id="A0A413YIV5"/>
<keyword evidence="2" id="KW-0548">Nucleotidyltransferase</keyword>
<evidence type="ECO:0000256" key="1">
    <source>
        <dbReference type="ARBA" id="ARBA00022679"/>
    </source>
</evidence>
<evidence type="ECO:0000313" key="17">
    <source>
        <dbReference type="Proteomes" id="UP000284742"/>
    </source>
</evidence>
<evidence type="ECO:0000256" key="4">
    <source>
        <dbReference type="ARBA" id="ARBA00022741"/>
    </source>
</evidence>
<dbReference type="EMBL" id="QSFS01000005">
    <property type="protein sequence ID" value="RHA71046.1"/>
    <property type="molecule type" value="Genomic_DNA"/>
</dbReference>
<proteinExistence type="predicted"/>
<dbReference type="InterPro" id="IPR048445">
    <property type="entry name" value="DncV-like_NTFase"/>
</dbReference>
<evidence type="ECO:0000259" key="12">
    <source>
        <dbReference type="Pfam" id="PF21654"/>
    </source>
</evidence>
<dbReference type="Proteomes" id="UP000283630">
    <property type="component" value="Unassembled WGS sequence"/>
</dbReference>
<evidence type="ECO:0000256" key="3">
    <source>
        <dbReference type="ARBA" id="ARBA00022723"/>
    </source>
</evidence>
<dbReference type="GO" id="GO:0046872">
    <property type="term" value="F:metal ion binding"/>
    <property type="evidence" value="ECO:0007669"/>
    <property type="project" value="UniProtKB-KW"/>
</dbReference>
<dbReference type="EMBL" id="QSHK01000008">
    <property type="protein sequence ID" value="RHC05623.1"/>
    <property type="molecule type" value="Genomic_DNA"/>
</dbReference>
<evidence type="ECO:0000256" key="9">
    <source>
        <dbReference type="ARBA" id="ARBA00044145"/>
    </source>
</evidence>
<keyword evidence="5" id="KW-0067">ATP-binding</keyword>
<dbReference type="GO" id="GO:0009117">
    <property type="term" value="P:nucleotide metabolic process"/>
    <property type="evidence" value="ECO:0007669"/>
    <property type="project" value="UniProtKB-KW"/>
</dbReference>
<gene>
    <name evidence="15" type="ORF">DW860_11500</name>
    <name evidence="14" type="ORF">DW924_05955</name>
    <name evidence="13" type="ORF">DWX53_13360</name>
</gene>
<dbReference type="GO" id="GO:0051607">
    <property type="term" value="P:defense response to virus"/>
    <property type="evidence" value="ECO:0007669"/>
    <property type="project" value="UniProtKB-KW"/>
</dbReference>
<comment type="catalytic activity">
    <reaction evidence="10">
        <text>GTP + ATP = 3',3'-cGAMP + 2 diphosphate</text>
        <dbReference type="Rhea" id="RHEA:35647"/>
        <dbReference type="ChEBI" id="CHEBI:30616"/>
        <dbReference type="ChEBI" id="CHEBI:33019"/>
        <dbReference type="ChEBI" id="CHEBI:37565"/>
        <dbReference type="ChEBI" id="CHEBI:71501"/>
    </reaction>
    <physiologicalReaction direction="left-to-right" evidence="10">
        <dbReference type="Rhea" id="RHEA:35648"/>
    </physiologicalReaction>
</comment>
<dbReference type="Pfam" id="PF21654">
    <property type="entry name" value="DncV-like_NTFase"/>
    <property type="match status" value="1"/>
</dbReference>
<evidence type="ECO:0000256" key="5">
    <source>
        <dbReference type="ARBA" id="ARBA00022840"/>
    </source>
</evidence>
<organism evidence="15 17">
    <name type="scientific">Dorea formicigenerans</name>
    <dbReference type="NCBI Taxonomy" id="39486"/>
    <lineage>
        <taxon>Bacteria</taxon>
        <taxon>Bacillati</taxon>
        <taxon>Bacillota</taxon>
        <taxon>Clostridia</taxon>
        <taxon>Lachnospirales</taxon>
        <taxon>Lachnospiraceae</taxon>
        <taxon>Dorea</taxon>
    </lineage>
</organism>
<evidence type="ECO:0000259" key="11">
    <source>
        <dbReference type="Pfam" id="PF18134"/>
    </source>
</evidence>
<protein>
    <recommendedName>
        <fullName evidence="9">Cyclic GMP-AMP synthase</fullName>
    </recommendedName>
</protein>
<sequence>MYDLSAEFNKFYRNKVVLPATVQNELREKKKLNIKRLKDGLLEYNQENGTSYKICEDRVQGSMAMHTVVQNDEKDYDIDVAIVFEKDNLNNLGPLATRNMVADALKRKTAQFNAEPEVKTSCVRIKYAEGYHIDFAIYRRYKENETDNEYKYEHAGAEWTERGIRALEDWFGTEINNKGKNLRKIIRFSKMFCKSRDSWVNMPSGLIQTVICDEKLDSYDRIDELFYYTMENVINRLEDSIEVNAPVDNNRSLTTREIDKTRVNNWKNRLSTQKEKMQILFEEECTRDQAIEAWQTFFNHDYWSSFLNKNINEICYEKRSVAYSDTEEFIEDMYDIDEKYDVLIDCRVMGNGFTLMPIVEFLDKYAIRFGKFIPHNFSVRAKVSYTTAPTYDKVLWKVRNVGEEAEKRNDIRGQILDRGTEITENTLFAGQHYIECYLIKNNVCVGIGHVKVPIGIK</sequence>
<evidence type="ECO:0000313" key="16">
    <source>
        <dbReference type="Proteomes" id="UP000283630"/>
    </source>
</evidence>
<evidence type="ECO:0000313" key="18">
    <source>
        <dbReference type="Proteomes" id="UP000285642"/>
    </source>
</evidence>
<dbReference type="Proteomes" id="UP000284742">
    <property type="component" value="Unassembled WGS sequence"/>
</dbReference>
<feature type="domain" description="Cyclic GMP-AMP synthase DncV-like nucleotidyltransferase" evidence="12">
    <location>
        <begin position="59"/>
        <end position="138"/>
    </location>
</feature>
<keyword evidence="7" id="KW-0546">Nucleotide metabolism</keyword>
<dbReference type="Pfam" id="PF18134">
    <property type="entry name" value="AGS_C"/>
    <property type="match status" value="1"/>
</dbReference>